<dbReference type="Proteomes" id="UP000215002">
    <property type="component" value="Chromosome"/>
</dbReference>
<feature type="chain" id="PRO_5012556053" description="Collagen triple helix repeat-containing protein" evidence="2">
    <location>
        <begin position="20"/>
        <end position="206"/>
    </location>
</feature>
<dbReference type="KEGG" id="muc:MuYL_1209"/>
<gene>
    <name evidence="3" type="ORF">MuYL_1209</name>
</gene>
<sequence>MKKIHYLLAFVVLMLASCAKDGVTGPQGPAGPQGPQGSPGAQGPPGATGPQGPAGPAGPAGPTGPSGGVLIIYSAWMSPSGPGITKSTNGLTERTWDIPAPQLTEAVLKTGKVAVYGAGLNNFYSEQVWSAGRVGLFPIAVNGDTWTAAVKQGVIHIAMVTYSNNTVTMPDLFSLRYIAIPGNSRLSASADMNNYDHLKHTLHLPN</sequence>
<dbReference type="PROSITE" id="PS51257">
    <property type="entry name" value="PROKAR_LIPOPROTEIN"/>
    <property type="match status" value="1"/>
</dbReference>
<reference evidence="3 4" key="1">
    <citation type="submission" date="2017-08" db="EMBL/GenBank/DDBJ databases">
        <title>Complete genome sequence of Mucilaginibacter sp. strain BJC16-A31.</title>
        <authorList>
            <consortium name="Henan University of Science and Technology"/>
            <person name="You X."/>
        </authorList>
    </citation>
    <scope>NUCLEOTIDE SEQUENCE [LARGE SCALE GENOMIC DNA]</scope>
    <source>
        <strain evidence="3 4">BJC16-A31</strain>
    </source>
</reference>
<evidence type="ECO:0000256" key="1">
    <source>
        <dbReference type="SAM" id="MobiDB-lite"/>
    </source>
</evidence>
<evidence type="ECO:0000256" key="2">
    <source>
        <dbReference type="SAM" id="SignalP"/>
    </source>
</evidence>
<evidence type="ECO:0008006" key="5">
    <source>
        <dbReference type="Google" id="ProtNLM"/>
    </source>
</evidence>
<protein>
    <recommendedName>
        <fullName evidence="5">Collagen triple helix repeat-containing protein</fullName>
    </recommendedName>
</protein>
<feature type="compositionally biased region" description="Low complexity" evidence="1">
    <location>
        <begin position="33"/>
        <end position="51"/>
    </location>
</feature>
<accession>A0A223NT82</accession>
<keyword evidence="4" id="KW-1185">Reference proteome</keyword>
<organism evidence="3 4">
    <name type="scientific">Mucilaginibacter xinganensis</name>
    <dbReference type="NCBI Taxonomy" id="1234841"/>
    <lineage>
        <taxon>Bacteria</taxon>
        <taxon>Pseudomonadati</taxon>
        <taxon>Bacteroidota</taxon>
        <taxon>Sphingobacteriia</taxon>
        <taxon>Sphingobacteriales</taxon>
        <taxon>Sphingobacteriaceae</taxon>
        <taxon>Mucilaginibacter</taxon>
    </lineage>
</organism>
<dbReference type="EMBL" id="CP022743">
    <property type="protein sequence ID" value="ASU33109.1"/>
    <property type="molecule type" value="Genomic_DNA"/>
</dbReference>
<dbReference type="InterPro" id="IPR008160">
    <property type="entry name" value="Collagen"/>
</dbReference>
<proteinExistence type="predicted"/>
<evidence type="ECO:0000313" key="3">
    <source>
        <dbReference type="EMBL" id="ASU33109.1"/>
    </source>
</evidence>
<keyword evidence="2" id="KW-0732">Signal</keyword>
<feature type="region of interest" description="Disordered" evidence="1">
    <location>
        <begin position="23"/>
        <end position="61"/>
    </location>
</feature>
<dbReference type="AlphaFoldDB" id="A0A223NT82"/>
<dbReference type="Pfam" id="PF01391">
    <property type="entry name" value="Collagen"/>
    <property type="match status" value="1"/>
</dbReference>
<dbReference type="RefSeq" id="WP_170309727.1">
    <property type="nucleotide sequence ID" value="NZ_CP022743.1"/>
</dbReference>
<evidence type="ECO:0000313" key="4">
    <source>
        <dbReference type="Proteomes" id="UP000215002"/>
    </source>
</evidence>
<name>A0A223NT82_9SPHI</name>
<feature type="signal peptide" evidence="2">
    <location>
        <begin position="1"/>
        <end position="19"/>
    </location>
</feature>